<proteinExistence type="predicted"/>
<feature type="signal peptide" evidence="1">
    <location>
        <begin position="1"/>
        <end position="19"/>
    </location>
</feature>
<dbReference type="STRING" id="1202724.AM493_18205"/>
<keyword evidence="3" id="KW-1185">Reference proteome</keyword>
<reference evidence="2 3" key="1">
    <citation type="submission" date="2015-08" db="EMBL/GenBank/DDBJ databases">
        <title>Whole genome sequence of Flavobacterium akiainvivens IK-1T, from decaying Wikstroemia oahuensis, an endemic Hawaiian shrub.</title>
        <authorList>
            <person name="Wan X."/>
            <person name="Hou S."/>
            <person name="Saito J."/>
            <person name="Donachie S."/>
        </authorList>
    </citation>
    <scope>NUCLEOTIDE SEQUENCE [LARGE SCALE GENOMIC DNA]</scope>
    <source>
        <strain evidence="2 3">IK-1</strain>
    </source>
</reference>
<accession>A0A0M8ML45</accession>
<evidence type="ECO:0000313" key="3">
    <source>
        <dbReference type="Proteomes" id="UP000037755"/>
    </source>
</evidence>
<organism evidence="2 3">
    <name type="scientific">Flavobacterium akiainvivens</name>
    <dbReference type="NCBI Taxonomy" id="1202724"/>
    <lineage>
        <taxon>Bacteria</taxon>
        <taxon>Pseudomonadati</taxon>
        <taxon>Bacteroidota</taxon>
        <taxon>Flavobacteriia</taxon>
        <taxon>Flavobacteriales</taxon>
        <taxon>Flavobacteriaceae</taxon>
        <taxon>Flavobacterium</taxon>
    </lineage>
</organism>
<dbReference type="Proteomes" id="UP000037755">
    <property type="component" value="Unassembled WGS sequence"/>
</dbReference>
<name>A0A0M8ML45_9FLAO</name>
<evidence type="ECO:0000256" key="1">
    <source>
        <dbReference type="SAM" id="SignalP"/>
    </source>
</evidence>
<dbReference type="PATRIC" id="fig|1202724.3.peg.3780"/>
<evidence type="ECO:0008006" key="4">
    <source>
        <dbReference type="Google" id="ProtNLM"/>
    </source>
</evidence>
<dbReference type="EMBL" id="LIYD01000005">
    <property type="protein sequence ID" value="KOS07768.1"/>
    <property type="molecule type" value="Genomic_DNA"/>
</dbReference>
<comment type="caution">
    <text evidence="2">The sequence shown here is derived from an EMBL/GenBank/DDBJ whole genome shotgun (WGS) entry which is preliminary data.</text>
</comment>
<feature type="chain" id="PRO_5005818564" description="DUF4468 domain-containing protein" evidence="1">
    <location>
        <begin position="20"/>
        <end position="330"/>
    </location>
</feature>
<evidence type="ECO:0000313" key="2">
    <source>
        <dbReference type="EMBL" id="KOS07768.1"/>
    </source>
</evidence>
<protein>
    <recommendedName>
        <fullName evidence="4">DUF4468 domain-containing protein</fullName>
    </recommendedName>
</protein>
<dbReference type="RefSeq" id="WP_054409482.1">
    <property type="nucleotide sequence ID" value="NZ_FOYA01000002.1"/>
</dbReference>
<dbReference type="AlphaFoldDB" id="A0A0M8ML45"/>
<keyword evidence="1" id="KW-0732">Signal</keyword>
<gene>
    <name evidence="2" type="ORF">AM493_18205</name>
</gene>
<sequence length="330" mass="36861">MKKLLLFILVYFVSVKALTQTVAFTGSGVGVAEVAIPNKTSAELFNSINGLLSNKNGLNIGQHTITVADSSFIATGTIYNVLGRNSYPNRKPDVAAVYNIEIKVATGKLLFSLQHKYFRNNGQQYFIDFSKFITGQETILIYPGEKDIYNRQFSLLIQAIVGYANTKTLQYHGATHYRDAYKNPLLFSFNASGTGTVVIEKPGLNATELYNLFQSYFSYTSKPQCNDVEKTVSYTGSHYDIFGRKAFIEPEKEIINGEFSISFAIEDGKITATYTHLRFTDGTFCEPIALSYSDIATGKCSDEDRANYIANTSRIINSINYYLNTGEIRR</sequence>